<name>F0XMP5_GROCL</name>
<keyword evidence="2" id="KW-1185">Reference proteome</keyword>
<proteinExistence type="predicted"/>
<gene>
    <name evidence="1" type="ORF">CMQ_6390</name>
</gene>
<protein>
    <submittedName>
        <fullName evidence="1">Uncharacterized protein</fullName>
    </submittedName>
</protein>
<dbReference type="Proteomes" id="UP000007796">
    <property type="component" value="Unassembled WGS sequence"/>
</dbReference>
<sequence length="64" mass="6844">MTVCSIDMDGMPFNADLYDVLKQGDLKALIGKNGANIDCLSLPAQLLLVLATIATSPKKVMIHL</sequence>
<dbReference type="AlphaFoldDB" id="F0XMP5"/>
<dbReference type="HOGENOM" id="CLU_2867859_0_0_1"/>
<evidence type="ECO:0000313" key="1">
    <source>
        <dbReference type="EMBL" id="EFX01448.1"/>
    </source>
</evidence>
<reference evidence="1 2" key="1">
    <citation type="journal article" date="2011" name="Proc. Natl. Acad. Sci. U.S.A.">
        <title>Genome and transcriptome analyses of the mountain pine beetle-fungal symbiont Grosmannia clavigera, a lodgepole pine pathogen.</title>
        <authorList>
            <person name="DiGuistini S."/>
            <person name="Wang Y."/>
            <person name="Liao N.Y."/>
            <person name="Taylor G."/>
            <person name="Tanguay P."/>
            <person name="Feau N."/>
            <person name="Henrissat B."/>
            <person name="Chan S.K."/>
            <person name="Hesse-Orce U."/>
            <person name="Alamouti S.M."/>
            <person name="Tsui C.K.M."/>
            <person name="Docking R.T."/>
            <person name="Levasseur A."/>
            <person name="Haridas S."/>
            <person name="Robertson G."/>
            <person name="Birol I."/>
            <person name="Holt R.A."/>
            <person name="Marra M.A."/>
            <person name="Hamelin R.C."/>
            <person name="Hirst M."/>
            <person name="Jones S.J.M."/>
            <person name="Bohlmann J."/>
            <person name="Breuil C."/>
        </authorList>
    </citation>
    <scope>NUCLEOTIDE SEQUENCE [LARGE SCALE GENOMIC DNA]</scope>
    <source>
        <strain evidence="2">kw1407 / UAMH 11150</strain>
    </source>
</reference>
<dbReference type="InParanoid" id="F0XMP5"/>
<organism evidence="2">
    <name type="scientific">Grosmannia clavigera (strain kw1407 / UAMH 11150)</name>
    <name type="common">Blue stain fungus</name>
    <name type="synonym">Graphiocladiella clavigera</name>
    <dbReference type="NCBI Taxonomy" id="655863"/>
    <lineage>
        <taxon>Eukaryota</taxon>
        <taxon>Fungi</taxon>
        <taxon>Dikarya</taxon>
        <taxon>Ascomycota</taxon>
        <taxon>Pezizomycotina</taxon>
        <taxon>Sordariomycetes</taxon>
        <taxon>Sordariomycetidae</taxon>
        <taxon>Ophiostomatales</taxon>
        <taxon>Ophiostomataceae</taxon>
        <taxon>Leptographium</taxon>
    </lineage>
</organism>
<evidence type="ECO:0000313" key="2">
    <source>
        <dbReference type="Proteomes" id="UP000007796"/>
    </source>
</evidence>
<dbReference type="RefSeq" id="XP_014170930.1">
    <property type="nucleotide sequence ID" value="XM_014315455.1"/>
</dbReference>
<dbReference type="GeneID" id="25979818"/>
<accession>F0XMP5</accession>
<dbReference type="EMBL" id="GL629794">
    <property type="protein sequence ID" value="EFX01448.1"/>
    <property type="molecule type" value="Genomic_DNA"/>
</dbReference>